<dbReference type="NCBIfam" id="TIGR00066">
    <property type="entry name" value="g_glut_trans"/>
    <property type="match status" value="1"/>
</dbReference>
<dbReference type="GO" id="GO:0006750">
    <property type="term" value="P:glutathione biosynthetic process"/>
    <property type="evidence" value="ECO:0007669"/>
    <property type="project" value="UniProtKB-KW"/>
</dbReference>
<dbReference type="SUPFAM" id="SSF56235">
    <property type="entry name" value="N-terminal nucleophile aminohydrolases (Ntn hydrolases)"/>
    <property type="match status" value="1"/>
</dbReference>
<comment type="similarity">
    <text evidence="3 11">Belongs to the gamma-glutamyltransferase family.</text>
</comment>
<comment type="subunit">
    <text evidence="11">This enzyme consists of two polypeptide chains, which are synthesized in precursor form from a single polypeptide.</text>
</comment>
<feature type="binding site" evidence="10">
    <location>
        <position position="139"/>
    </location>
    <ligand>
        <name>L-glutamate</name>
        <dbReference type="ChEBI" id="CHEBI:29985"/>
    </ligand>
</feature>
<feature type="binding site" evidence="10">
    <location>
        <position position="473"/>
    </location>
    <ligand>
        <name>L-glutamate</name>
        <dbReference type="ChEBI" id="CHEBI:29985"/>
    </ligand>
</feature>
<evidence type="ECO:0000256" key="6">
    <source>
        <dbReference type="ARBA" id="ARBA00023145"/>
    </source>
</evidence>
<dbReference type="InterPro" id="IPR000101">
    <property type="entry name" value="GGT_peptidase"/>
</dbReference>
<sequence>MSAISGASPLSCGGAPVCFWENHLKQFSTFARAVIPALSLAAAFHLPAGAQDSLQAAPEAATGYADKAGWPAQKYMVAAANPLAVDAGYQILRRGGSAIDAAIATQLVLTLVEPQSSGIGGGAFMVHYDGKQTQAFDGRETAPARADEHLFERPDGTPLSRTEGVVGGRSVGAPGVLRMLELAHRQHGKLPWKTLFEPAIRLSEQGFAVSPRMHKMLAGETHLRKDPVAAAYFYDQHGQAWPVGHVLRNPALARTLREIAEGGADVFYTGRIARDIAAKVASHPTNPGLLTAKDIADYRPKVRTPVCSDYRQYTVCGMPPPSSGGIAVAQMLGMFETFDMKALAPKDGVPGAQAVHVFSEVGRLAYADRNRYAADADFVPLPGRGIPSLIDKGYLKGRAALVGARSMGEAKAGTPPGMEVAWGTDNAIETPSTSHLSVVDADGRGLAMTTTIEDAFGSRQMVDGFMLNNQLTDFSFSARDADGPVANRVEANKRPRSAMSPTIVFEKDSGKLVLTVGSPGGPAIINYVAKVLVGTLDWGLNVQQAIALPNFGSRNGPTELERGRFPQATQDLLRARGHAIRVSEQTSGLHGIERIQVHGVPMWFGGADPRREGIAKGD</sequence>
<keyword evidence="7 11" id="KW-0012">Acyltransferase</keyword>
<proteinExistence type="inferred from homology"/>
<dbReference type="InterPro" id="IPR051792">
    <property type="entry name" value="GGT_bact"/>
</dbReference>
<gene>
    <name evidence="12" type="primary">ggt</name>
    <name evidence="12" type="ORF">LO55_5157</name>
</gene>
<name>A0A1S2N7D2_9BURK</name>
<dbReference type="AlphaFoldDB" id="A0A1S2N7D2"/>
<dbReference type="GO" id="GO:0006751">
    <property type="term" value="P:glutathione catabolic process"/>
    <property type="evidence" value="ECO:0007669"/>
    <property type="project" value="UniProtKB-UniRule"/>
</dbReference>
<accession>A0A1S2N7D2</accession>
<comment type="caution">
    <text evidence="12">The sequence shown here is derived from an EMBL/GenBank/DDBJ whole genome shotgun (WGS) entry which is preliminary data.</text>
</comment>
<evidence type="ECO:0000256" key="8">
    <source>
        <dbReference type="ARBA" id="ARBA00047417"/>
    </source>
</evidence>
<keyword evidence="6 11" id="KW-0865">Zymogen</keyword>
<evidence type="ECO:0000256" key="10">
    <source>
        <dbReference type="PIRSR" id="PIRSR600101-2"/>
    </source>
</evidence>
<comment type="catalytic activity">
    <reaction evidence="2 11">
        <text>glutathione + H2O = L-cysteinylglycine + L-glutamate</text>
        <dbReference type="Rhea" id="RHEA:28807"/>
        <dbReference type="ChEBI" id="CHEBI:15377"/>
        <dbReference type="ChEBI" id="CHEBI:29985"/>
        <dbReference type="ChEBI" id="CHEBI:57925"/>
        <dbReference type="ChEBI" id="CHEBI:61694"/>
        <dbReference type="EC" id="3.4.19.13"/>
    </reaction>
</comment>
<dbReference type="InterPro" id="IPR029055">
    <property type="entry name" value="Ntn_hydrolases_N"/>
</dbReference>
<evidence type="ECO:0000256" key="4">
    <source>
        <dbReference type="ARBA" id="ARBA00022679"/>
    </source>
</evidence>
<dbReference type="PANTHER" id="PTHR43199">
    <property type="entry name" value="GLUTATHIONE HYDROLASE"/>
    <property type="match status" value="1"/>
</dbReference>
<feature type="active site" description="Nucleophile" evidence="9">
    <location>
        <position position="433"/>
    </location>
</feature>
<dbReference type="PRINTS" id="PR01210">
    <property type="entry name" value="GGTRANSPTASE"/>
</dbReference>
<evidence type="ECO:0000256" key="7">
    <source>
        <dbReference type="ARBA" id="ARBA00023315"/>
    </source>
</evidence>
<feature type="binding site" evidence="10">
    <location>
        <position position="521"/>
    </location>
    <ligand>
        <name>L-glutamate</name>
        <dbReference type="ChEBI" id="CHEBI:29985"/>
    </ligand>
</feature>
<dbReference type="EC" id="3.4.19.13" evidence="11"/>
<dbReference type="PANTHER" id="PTHR43199:SF1">
    <property type="entry name" value="GLUTATHIONE HYDROLASE PROENZYME"/>
    <property type="match status" value="1"/>
</dbReference>
<comment type="pathway">
    <text evidence="11">Sulfur metabolism; glutathione metabolism.</text>
</comment>
<dbReference type="Pfam" id="PF01019">
    <property type="entry name" value="G_glu_transpept"/>
    <property type="match status" value="1"/>
</dbReference>
<evidence type="ECO:0000313" key="13">
    <source>
        <dbReference type="Proteomes" id="UP000180246"/>
    </source>
</evidence>
<evidence type="ECO:0000256" key="5">
    <source>
        <dbReference type="ARBA" id="ARBA00022801"/>
    </source>
</evidence>
<evidence type="ECO:0000256" key="2">
    <source>
        <dbReference type="ARBA" id="ARBA00001089"/>
    </source>
</evidence>
<dbReference type="Gene3D" id="3.60.20.40">
    <property type="match status" value="1"/>
</dbReference>
<reference evidence="12 13" key="1">
    <citation type="submission" date="2014-10" db="EMBL/GenBank/DDBJ databases">
        <authorList>
            <person name="Seo M.-J."/>
            <person name="Seok Y.J."/>
            <person name="Cha I.-T."/>
        </authorList>
    </citation>
    <scope>NUCLEOTIDE SEQUENCE [LARGE SCALE GENOMIC DNA]</scope>
    <source>
        <strain evidence="12 13">NEU</strain>
    </source>
</reference>
<protein>
    <recommendedName>
        <fullName evidence="11">Glutathione hydrolase proenzyme</fullName>
        <ecNumber evidence="11">2.3.2.2</ecNumber>
        <ecNumber evidence="11">3.4.19.13</ecNumber>
    </recommendedName>
    <component>
        <recommendedName>
            <fullName evidence="11">Glutathione hydrolase large chain</fullName>
        </recommendedName>
    </component>
    <component>
        <recommendedName>
            <fullName evidence="11">Glutathione hydrolase small chain</fullName>
        </recommendedName>
    </component>
</protein>
<dbReference type="EC" id="2.3.2.2" evidence="11"/>
<dbReference type="Gene3D" id="1.10.246.130">
    <property type="match status" value="1"/>
</dbReference>
<organism evidence="12 13">
    <name type="scientific">Massilia timonae</name>
    <dbReference type="NCBI Taxonomy" id="47229"/>
    <lineage>
        <taxon>Bacteria</taxon>
        <taxon>Pseudomonadati</taxon>
        <taxon>Pseudomonadota</taxon>
        <taxon>Betaproteobacteria</taxon>
        <taxon>Burkholderiales</taxon>
        <taxon>Oxalobacteraceae</taxon>
        <taxon>Telluria group</taxon>
        <taxon>Massilia</taxon>
    </lineage>
</organism>
<dbReference type="GO" id="GO:0103068">
    <property type="term" value="F:leukotriene C4 gamma-glutamyl transferase activity"/>
    <property type="evidence" value="ECO:0007669"/>
    <property type="project" value="UniProtKB-EC"/>
</dbReference>
<evidence type="ECO:0000256" key="3">
    <source>
        <dbReference type="ARBA" id="ARBA00009381"/>
    </source>
</evidence>
<comment type="catalytic activity">
    <reaction evidence="1 11">
        <text>an S-substituted glutathione + H2O = an S-substituted L-cysteinylglycine + L-glutamate</text>
        <dbReference type="Rhea" id="RHEA:59468"/>
        <dbReference type="ChEBI" id="CHEBI:15377"/>
        <dbReference type="ChEBI" id="CHEBI:29985"/>
        <dbReference type="ChEBI" id="CHEBI:90779"/>
        <dbReference type="ChEBI" id="CHEBI:143103"/>
        <dbReference type="EC" id="3.4.19.13"/>
    </reaction>
</comment>
<dbReference type="InterPro" id="IPR043138">
    <property type="entry name" value="GGT_lsub"/>
</dbReference>
<dbReference type="UniPathway" id="UPA00204"/>
<evidence type="ECO:0000256" key="9">
    <source>
        <dbReference type="PIRSR" id="PIRSR600101-1"/>
    </source>
</evidence>
<dbReference type="EMBL" id="JRYB01000001">
    <property type="protein sequence ID" value="OIJ40997.1"/>
    <property type="molecule type" value="Genomic_DNA"/>
</dbReference>
<dbReference type="GO" id="GO:0036374">
    <property type="term" value="F:glutathione hydrolase activity"/>
    <property type="evidence" value="ECO:0007669"/>
    <property type="project" value="UniProtKB-UniRule"/>
</dbReference>
<evidence type="ECO:0000256" key="1">
    <source>
        <dbReference type="ARBA" id="ARBA00001049"/>
    </source>
</evidence>
<evidence type="ECO:0000313" key="12">
    <source>
        <dbReference type="EMBL" id="OIJ40997.1"/>
    </source>
</evidence>
<comment type="PTM">
    <text evidence="11">Cleaved by autocatalysis into a large and a small subunit.</text>
</comment>
<keyword evidence="11" id="KW-0317">Glutathione biosynthesis</keyword>
<comment type="catalytic activity">
    <reaction evidence="8 11">
        <text>an N-terminal (5-L-glutamyl)-[peptide] + an alpha-amino acid = 5-L-glutamyl amino acid + an N-terminal L-alpha-aminoacyl-[peptide]</text>
        <dbReference type="Rhea" id="RHEA:23904"/>
        <dbReference type="Rhea" id="RHEA-COMP:9780"/>
        <dbReference type="Rhea" id="RHEA-COMP:9795"/>
        <dbReference type="ChEBI" id="CHEBI:77644"/>
        <dbReference type="ChEBI" id="CHEBI:78597"/>
        <dbReference type="ChEBI" id="CHEBI:78599"/>
        <dbReference type="ChEBI" id="CHEBI:78608"/>
        <dbReference type="EC" id="2.3.2.2"/>
    </reaction>
</comment>
<evidence type="ECO:0000256" key="11">
    <source>
        <dbReference type="RuleBase" id="RU368036"/>
    </source>
</evidence>
<dbReference type="RefSeq" id="WP_083415564.1">
    <property type="nucleotide sequence ID" value="NZ_JRYB01000001.1"/>
</dbReference>
<keyword evidence="5 11" id="KW-0378">Hydrolase</keyword>
<dbReference type="Proteomes" id="UP000180246">
    <property type="component" value="Unassembled WGS sequence"/>
</dbReference>
<dbReference type="InterPro" id="IPR043137">
    <property type="entry name" value="GGT_ssub_C"/>
</dbReference>
<keyword evidence="4 11" id="KW-0808">Transferase</keyword>